<dbReference type="Proteomes" id="UP001470230">
    <property type="component" value="Unassembled WGS sequence"/>
</dbReference>
<protein>
    <submittedName>
        <fullName evidence="1">Uncharacterized protein</fullName>
    </submittedName>
</protein>
<organism evidence="1 2">
    <name type="scientific">Tritrichomonas musculus</name>
    <dbReference type="NCBI Taxonomy" id="1915356"/>
    <lineage>
        <taxon>Eukaryota</taxon>
        <taxon>Metamonada</taxon>
        <taxon>Parabasalia</taxon>
        <taxon>Tritrichomonadida</taxon>
        <taxon>Tritrichomonadidae</taxon>
        <taxon>Tritrichomonas</taxon>
    </lineage>
</organism>
<dbReference type="EMBL" id="JAPFFF010000004">
    <property type="protein sequence ID" value="KAK8892555.1"/>
    <property type="molecule type" value="Genomic_DNA"/>
</dbReference>
<keyword evidence="2" id="KW-1185">Reference proteome</keyword>
<evidence type="ECO:0000313" key="2">
    <source>
        <dbReference type="Proteomes" id="UP001470230"/>
    </source>
</evidence>
<accession>A0ABR2KN74</accession>
<gene>
    <name evidence="1" type="ORF">M9Y10_029788</name>
</gene>
<sequence>MLNLNIQLQSIYLSKEIVGEFDTIRVSITTVPDGQKQAQTFEVREMKKAQPTFKIQMNDQTEKVIIVFRKKNIFGTDHIIASTTLKSKDIHIFKELVNNEHMKISIYEPLQNNNSKNNNSKTIAKKNRRIVGTMEIDFSLHEEFHRQKMNENTFSRIDPIMYNQTRGNTDFLFQDPIAN</sequence>
<name>A0ABR2KN74_9EUKA</name>
<proteinExistence type="predicted"/>
<reference evidence="1 2" key="1">
    <citation type="submission" date="2024-04" db="EMBL/GenBank/DDBJ databases">
        <title>Tritrichomonas musculus Genome.</title>
        <authorList>
            <person name="Alves-Ferreira E."/>
            <person name="Grigg M."/>
            <person name="Lorenzi H."/>
            <person name="Galac M."/>
        </authorList>
    </citation>
    <scope>NUCLEOTIDE SEQUENCE [LARGE SCALE GENOMIC DNA]</scope>
    <source>
        <strain evidence="1 2">EAF2021</strain>
    </source>
</reference>
<comment type="caution">
    <text evidence="1">The sequence shown here is derived from an EMBL/GenBank/DDBJ whole genome shotgun (WGS) entry which is preliminary data.</text>
</comment>
<evidence type="ECO:0000313" key="1">
    <source>
        <dbReference type="EMBL" id="KAK8892555.1"/>
    </source>
</evidence>